<dbReference type="OrthoDB" id="2502820at2759"/>
<feature type="transmembrane region" description="Helical" evidence="6">
    <location>
        <begin position="376"/>
        <end position="397"/>
    </location>
</feature>
<evidence type="ECO:0000256" key="1">
    <source>
        <dbReference type="ARBA" id="ARBA00004141"/>
    </source>
</evidence>
<name>A0A9Q3E3G2_9BASI</name>
<evidence type="ECO:0000256" key="6">
    <source>
        <dbReference type="SAM" id="Phobius"/>
    </source>
</evidence>
<feature type="transmembrane region" description="Helical" evidence="6">
    <location>
        <begin position="83"/>
        <end position="105"/>
    </location>
</feature>
<evidence type="ECO:0000313" key="8">
    <source>
        <dbReference type="Proteomes" id="UP000765509"/>
    </source>
</evidence>
<keyword evidence="8" id="KW-1185">Reference proteome</keyword>
<evidence type="ECO:0000256" key="5">
    <source>
        <dbReference type="SAM" id="MobiDB-lite"/>
    </source>
</evidence>
<feature type="compositionally biased region" description="Polar residues" evidence="5">
    <location>
        <begin position="235"/>
        <end position="253"/>
    </location>
</feature>
<feature type="compositionally biased region" description="Low complexity" evidence="5">
    <location>
        <begin position="219"/>
        <end position="234"/>
    </location>
</feature>
<keyword evidence="2 6" id="KW-0812">Transmembrane</keyword>
<dbReference type="PANTHER" id="PTHR30249:SF0">
    <property type="entry name" value="PLASTIDAL GLYCOLATE_GLYCERATE TRANSLOCATOR 1, CHLOROPLASTIC"/>
    <property type="match status" value="1"/>
</dbReference>
<feature type="transmembrane region" description="Helical" evidence="6">
    <location>
        <begin position="555"/>
        <end position="575"/>
    </location>
</feature>
<feature type="transmembrane region" description="Helical" evidence="6">
    <location>
        <begin position="117"/>
        <end position="139"/>
    </location>
</feature>
<dbReference type="InterPro" id="IPR007300">
    <property type="entry name" value="CidB/LrgB"/>
</dbReference>
<comment type="subcellular location">
    <subcellularLocation>
        <location evidence="1">Membrane</location>
        <topology evidence="1">Multi-pass membrane protein</topology>
    </subcellularLocation>
</comment>
<feature type="transmembrane region" description="Helical" evidence="6">
    <location>
        <begin position="519"/>
        <end position="535"/>
    </location>
</feature>
<keyword evidence="3 6" id="KW-1133">Transmembrane helix</keyword>
<dbReference type="AlphaFoldDB" id="A0A9Q3E3G2"/>
<feature type="compositionally biased region" description="Polar residues" evidence="5">
    <location>
        <begin position="179"/>
        <end position="203"/>
    </location>
</feature>
<gene>
    <name evidence="7" type="ORF">O181_054980</name>
</gene>
<feature type="transmembrane region" description="Helical" evidence="6">
    <location>
        <begin position="581"/>
        <end position="601"/>
    </location>
</feature>
<evidence type="ECO:0000313" key="7">
    <source>
        <dbReference type="EMBL" id="MBW0515265.1"/>
    </source>
</evidence>
<organism evidence="7 8">
    <name type="scientific">Austropuccinia psidii MF-1</name>
    <dbReference type="NCBI Taxonomy" id="1389203"/>
    <lineage>
        <taxon>Eukaryota</taxon>
        <taxon>Fungi</taxon>
        <taxon>Dikarya</taxon>
        <taxon>Basidiomycota</taxon>
        <taxon>Pucciniomycotina</taxon>
        <taxon>Pucciniomycetes</taxon>
        <taxon>Pucciniales</taxon>
        <taxon>Sphaerophragmiaceae</taxon>
        <taxon>Austropuccinia</taxon>
    </lineage>
</organism>
<protein>
    <submittedName>
        <fullName evidence="7">Uncharacterized protein</fullName>
    </submittedName>
</protein>
<feature type="region of interest" description="Disordered" evidence="5">
    <location>
        <begin position="161"/>
        <end position="253"/>
    </location>
</feature>
<accession>A0A9Q3E3G2</accession>
<dbReference type="PANTHER" id="PTHR30249">
    <property type="entry name" value="PUTATIVE SEROTONIN TRANSPORTER"/>
    <property type="match status" value="1"/>
</dbReference>
<feature type="transmembrane region" description="Helical" evidence="6">
    <location>
        <begin position="20"/>
        <end position="39"/>
    </location>
</feature>
<sequence>MNIYRKAAKKFWKNYHRTILSHYIQAPLGIVVILIYVFLIDLVIDLLPFTFPASAICMLLLFALMLLLHWLSPNFAFHYFHKFLQPASDWLLASMGLFFTSSFILIPRKDPLSGKQIGLIVAFFLPSFLLMWIGTVAICKLLTILWPQGSSTTNIGEKYNDEKVLKPGEGGISRETLSEDQLNDSPNRLSQHIESETGQSFPTSRPERNDDLETGGAYSPSSSPQVPSCSSSVSERQNNTRNPPLQTHSNTPNLDLQMHATLTLVDEPRQNNFGYMKSISSEMIGMCRFWDFKLLQRTIKQKFSPTQTEKMPPEDSIAIKFEYWFDFVIYLFLAIIGLPLFYTSGGENRSLPLFTGVVSLSWLFSRRIIPQPWQKVLHPILVTSFLTVFIVWGLGAIKGLTLPKVLRYYSTGADYLVLFRRQRGWNGSPPSAGDLMATLLTAGIVSLAFPLFKYRADFFNNFFRLFVVVIPNCVMALLLWPWLAHKIGMTGEQAIAFSGRFMSTPFGIQLLVATGGDKSLVVVLICITGIFAVLVRDPLFKLCRVRITVGSEEYFTIGCTIGVIAAAIGTSSLMLNYPRAAATATVMFIIYGIILLALVAVPNISSYVGHLSGLV</sequence>
<reference evidence="7" key="1">
    <citation type="submission" date="2021-03" db="EMBL/GenBank/DDBJ databases">
        <title>Draft genome sequence of rust myrtle Austropuccinia psidii MF-1, a brazilian biotype.</title>
        <authorList>
            <person name="Quecine M.C."/>
            <person name="Pachon D.M.R."/>
            <person name="Bonatelli M.L."/>
            <person name="Correr F.H."/>
            <person name="Franceschini L.M."/>
            <person name="Leite T.F."/>
            <person name="Margarido G.R.A."/>
            <person name="Almeida C.A."/>
            <person name="Ferrarezi J.A."/>
            <person name="Labate C.A."/>
        </authorList>
    </citation>
    <scope>NUCLEOTIDE SEQUENCE</scope>
    <source>
        <strain evidence="7">MF-1</strain>
    </source>
</reference>
<dbReference type="EMBL" id="AVOT02024541">
    <property type="protein sequence ID" value="MBW0515265.1"/>
    <property type="molecule type" value="Genomic_DNA"/>
</dbReference>
<dbReference type="Pfam" id="PF04172">
    <property type="entry name" value="LrgB"/>
    <property type="match status" value="1"/>
</dbReference>
<proteinExistence type="predicted"/>
<feature type="transmembrane region" description="Helical" evidence="6">
    <location>
        <begin position="464"/>
        <end position="483"/>
    </location>
</feature>
<feature type="transmembrane region" description="Helical" evidence="6">
    <location>
        <begin position="323"/>
        <end position="342"/>
    </location>
</feature>
<feature type="transmembrane region" description="Helical" evidence="6">
    <location>
        <begin position="51"/>
        <end position="71"/>
    </location>
</feature>
<keyword evidence="4 6" id="KW-0472">Membrane</keyword>
<evidence type="ECO:0000256" key="3">
    <source>
        <dbReference type="ARBA" id="ARBA00022989"/>
    </source>
</evidence>
<dbReference type="GO" id="GO:0016020">
    <property type="term" value="C:membrane"/>
    <property type="evidence" value="ECO:0007669"/>
    <property type="project" value="UniProtKB-SubCell"/>
</dbReference>
<evidence type="ECO:0000256" key="2">
    <source>
        <dbReference type="ARBA" id="ARBA00022692"/>
    </source>
</evidence>
<evidence type="ECO:0000256" key="4">
    <source>
        <dbReference type="ARBA" id="ARBA00023136"/>
    </source>
</evidence>
<comment type="caution">
    <text evidence="7">The sequence shown here is derived from an EMBL/GenBank/DDBJ whole genome shotgun (WGS) entry which is preliminary data.</text>
</comment>
<dbReference type="Proteomes" id="UP000765509">
    <property type="component" value="Unassembled WGS sequence"/>
</dbReference>